<dbReference type="SUPFAM" id="SSF51445">
    <property type="entry name" value="(Trans)glycosidases"/>
    <property type="match status" value="1"/>
</dbReference>
<accession>A0A434A1V3</accession>
<dbReference type="GO" id="GO:0004553">
    <property type="term" value="F:hydrolase activity, hydrolyzing O-glycosyl compounds"/>
    <property type="evidence" value="ECO:0007669"/>
    <property type="project" value="InterPro"/>
</dbReference>
<dbReference type="Pfam" id="PF16355">
    <property type="entry name" value="DUF4982"/>
    <property type="match status" value="1"/>
</dbReference>
<evidence type="ECO:0000256" key="2">
    <source>
        <dbReference type="ARBA" id="ARBA00022801"/>
    </source>
</evidence>
<evidence type="ECO:0000259" key="8">
    <source>
        <dbReference type="Pfam" id="PF18565"/>
    </source>
</evidence>
<feature type="domain" description="DUF4982" evidence="7">
    <location>
        <begin position="632"/>
        <end position="689"/>
    </location>
</feature>
<dbReference type="PROSITE" id="PS00608">
    <property type="entry name" value="GLYCOSYL_HYDROL_F2_2"/>
    <property type="match status" value="1"/>
</dbReference>
<dbReference type="EMBL" id="QWDM01000018">
    <property type="protein sequence ID" value="RUT68338.1"/>
    <property type="molecule type" value="Genomic_DNA"/>
</dbReference>
<evidence type="ECO:0000313" key="10">
    <source>
        <dbReference type="Proteomes" id="UP000288102"/>
    </source>
</evidence>
<dbReference type="AlphaFoldDB" id="A0A434A1V3"/>
<dbReference type="InterPro" id="IPR006102">
    <property type="entry name" value="Ig-like_GH2"/>
</dbReference>
<dbReference type="RefSeq" id="WP_127340385.1">
    <property type="nucleotide sequence ID" value="NZ_QWDM01000018.1"/>
</dbReference>
<reference evidence="10" key="1">
    <citation type="journal article" date="2019" name="Syst. Appl. Microbiol.">
        <title>Flavobacterium circumlabens sp. nov. and Flavobacterium cupreum sp. nov., two psychrotrophic species isolated from Antarctic environmental samples.</title>
        <authorList>
            <person name="Kralova S."/>
            <person name="Busse H.-J."/>
            <person name="Svec P."/>
            <person name="Maslanova I."/>
            <person name="Stankova E."/>
            <person name="Bartak M."/>
            <person name="Sedlacek I."/>
        </authorList>
    </citation>
    <scope>NUCLEOTIDE SEQUENCE [LARGE SCALE GENOMIC DNA]</scope>
    <source>
        <strain evidence="10">CCM 8825</strain>
    </source>
</reference>
<dbReference type="Gene3D" id="2.60.40.10">
    <property type="entry name" value="Immunoglobulins"/>
    <property type="match status" value="3"/>
</dbReference>
<keyword evidence="2" id="KW-0378">Hydrolase</keyword>
<dbReference type="PRINTS" id="PR00132">
    <property type="entry name" value="GLHYDRLASE2"/>
</dbReference>
<dbReference type="Gene3D" id="2.60.120.260">
    <property type="entry name" value="Galactose-binding domain-like"/>
    <property type="match status" value="1"/>
</dbReference>
<feature type="domain" description="Glycosyl hydrolases family 2 sugar binding" evidence="6">
    <location>
        <begin position="34"/>
        <end position="182"/>
    </location>
</feature>
<gene>
    <name evidence="9" type="ORF">D0817_21675</name>
</gene>
<organism evidence="9 10">
    <name type="scientific">Flavobacterium cupreum</name>
    <dbReference type="NCBI Taxonomy" id="2133766"/>
    <lineage>
        <taxon>Bacteria</taxon>
        <taxon>Pseudomonadati</taxon>
        <taxon>Bacteroidota</taxon>
        <taxon>Flavobacteriia</taxon>
        <taxon>Flavobacteriales</taxon>
        <taxon>Flavobacteriaceae</taxon>
        <taxon>Flavobacterium</taxon>
    </lineage>
</organism>
<dbReference type="InterPro" id="IPR017853">
    <property type="entry name" value="GH"/>
</dbReference>
<dbReference type="InterPro" id="IPR040605">
    <property type="entry name" value="Glyco_hydro2_dom5"/>
</dbReference>
<dbReference type="Proteomes" id="UP000288102">
    <property type="component" value="Unassembled WGS sequence"/>
</dbReference>
<proteinExistence type="inferred from homology"/>
<dbReference type="Gene3D" id="3.20.20.80">
    <property type="entry name" value="Glycosidases"/>
    <property type="match status" value="1"/>
</dbReference>
<evidence type="ECO:0000313" key="9">
    <source>
        <dbReference type="EMBL" id="RUT68338.1"/>
    </source>
</evidence>
<dbReference type="InterPro" id="IPR006104">
    <property type="entry name" value="Glyco_hydro_2_N"/>
</dbReference>
<name>A0A434A1V3_9FLAO</name>
<dbReference type="GO" id="GO:0005975">
    <property type="term" value="P:carbohydrate metabolic process"/>
    <property type="evidence" value="ECO:0007669"/>
    <property type="project" value="InterPro"/>
</dbReference>
<dbReference type="InterPro" id="IPR023232">
    <property type="entry name" value="Glyco_hydro_2_AS"/>
</dbReference>
<dbReference type="SUPFAM" id="SSF49785">
    <property type="entry name" value="Galactose-binding domain-like"/>
    <property type="match status" value="1"/>
</dbReference>
<evidence type="ECO:0000259" key="6">
    <source>
        <dbReference type="Pfam" id="PF02837"/>
    </source>
</evidence>
<dbReference type="Pfam" id="PF02836">
    <property type="entry name" value="Glyco_hydro_2_C"/>
    <property type="match status" value="1"/>
</dbReference>
<feature type="domain" description="Glycoside hydrolase family 2 catalytic" evidence="5">
    <location>
        <begin position="307"/>
        <end position="460"/>
    </location>
</feature>
<dbReference type="InterPro" id="IPR032311">
    <property type="entry name" value="DUF4982"/>
</dbReference>
<dbReference type="InterPro" id="IPR051913">
    <property type="entry name" value="GH2_Domain-Containing"/>
</dbReference>
<evidence type="ECO:0000259" key="4">
    <source>
        <dbReference type="Pfam" id="PF00703"/>
    </source>
</evidence>
<dbReference type="InterPro" id="IPR006101">
    <property type="entry name" value="Glyco_hydro_2"/>
</dbReference>
<dbReference type="Pfam" id="PF02837">
    <property type="entry name" value="Glyco_hydro_2_N"/>
    <property type="match status" value="1"/>
</dbReference>
<dbReference type="InterPro" id="IPR013783">
    <property type="entry name" value="Ig-like_fold"/>
</dbReference>
<dbReference type="InterPro" id="IPR008979">
    <property type="entry name" value="Galactose-bd-like_sf"/>
</dbReference>
<dbReference type="Pfam" id="PF18565">
    <property type="entry name" value="Glyco_hydro2_C5"/>
    <property type="match status" value="1"/>
</dbReference>
<dbReference type="Pfam" id="PF00703">
    <property type="entry name" value="Glyco_hydro_2"/>
    <property type="match status" value="1"/>
</dbReference>
<evidence type="ECO:0000256" key="1">
    <source>
        <dbReference type="ARBA" id="ARBA00007401"/>
    </source>
</evidence>
<feature type="domain" description="Glycoside hydrolase family 2" evidence="8">
    <location>
        <begin position="703"/>
        <end position="802"/>
    </location>
</feature>
<dbReference type="InterPro" id="IPR036156">
    <property type="entry name" value="Beta-gal/glucu_dom_sf"/>
</dbReference>
<evidence type="ECO:0000256" key="3">
    <source>
        <dbReference type="ARBA" id="ARBA00023295"/>
    </source>
</evidence>
<dbReference type="PANTHER" id="PTHR42732:SF1">
    <property type="entry name" value="BETA-MANNOSIDASE"/>
    <property type="match status" value="1"/>
</dbReference>
<sequence length="810" mass="91596">MIQHQNIVQKIIIAVAVLISTIGFAQGKQGRIIEDFNKNWSFRLGDYPGAIQADFDTKDWRTLQLPHDWSIEGAFNKDNPTKQAQAFLPAGKGWYRKTFTVPANWKNKTVSVEFDGVFKNSEVWINGHSLGMRPNGYISFAYDLSKYLNFGKENTIAVKVDNDAQPNSRWYTGSGIYRNVKVTASGKLHIGLWGTFVTTPEITKEKVSVQIEIEVKNDFDTGKEFRLVTSIVDQKHGEVAKIETKEKAAGNAIFKKVQHLSLPNPILWSIENPYLYKVVTKIFDGKTMTDQYETPLGIRYFNFNAEKGFSLNGIPTKILGVCLHHDNGALGAVENIHAVRRKLTLLKDMGANAIRMSHNAPSLEMLQLCDEMGFIVQDEAFDVWKKKKVTNDYHKDWDKWHKQDLEDLIKRDRNHPSVMMWSIGNEIREQFDSTGIVITRELAQIVKSLDTTRPVTSALTENIPEKNFIYQSGALDLLGFNYKHEDYKDFPNRFKGQKIIASESVSALETRGHYDQPSDIIKVWPPKHNAPFDGNKDFTVSAYDQVKSYWGSTHEETWKTIKKLDYMAGLFVWTGFDYLGEPDPYPYPARSSYFGIIDLAGFPKDVYYMYQSEWTTQPVLHIFPHWNWAKDQEVDVWAHYNNADEVELFLNGKSLGKKSKQNDDLHISWRVTFEPGTLKAISRKGGKVVLEKEIHTAGTASKIDLKADKQIIRKDGYDLVYVTVSVIDAAGNLVPDANDLINFEVIGGGKIVGTDNGYQAGLESLKAPSCKVFNGKCIVIVQSNTKGENIRLTASASNGIQRASIAVKVE</sequence>
<dbReference type="SUPFAM" id="SSF49303">
    <property type="entry name" value="beta-Galactosidase/glucuronidase domain"/>
    <property type="match status" value="1"/>
</dbReference>
<dbReference type="PANTHER" id="PTHR42732">
    <property type="entry name" value="BETA-GALACTOSIDASE"/>
    <property type="match status" value="1"/>
</dbReference>
<keyword evidence="3" id="KW-0326">Glycosidase</keyword>
<feature type="domain" description="Glycoside hydrolase family 2 immunoglobulin-like beta-sandwich" evidence="4">
    <location>
        <begin position="196"/>
        <end position="299"/>
    </location>
</feature>
<evidence type="ECO:0000259" key="7">
    <source>
        <dbReference type="Pfam" id="PF16355"/>
    </source>
</evidence>
<dbReference type="InterPro" id="IPR006103">
    <property type="entry name" value="Glyco_hydro_2_cat"/>
</dbReference>
<evidence type="ECO:0000259" key="5">
    <source>
        <dbReference type="Pfam" id="PF02836"/>
    </source>
</evidence>
<dbReference type="OrthoDB" id="9801077at2"/>
<protein>
    <submittedName>
        <fullName evidence="9">DUF4982 domain-containing protein</fullName>
    </submittedName>
</protein>
<comment type="caution">
    <text evidence="9">The sequence shown here is derived from an EMBL/GenBank/DDBJ whole genome shotgun (WGS) entry which is preliminary data.</text>
</comment>
<keyword evidence="10" id="KW-1185">Reference proteome</keyword>
<comment type="similarity">
    <text evidence="1">Belongs to the glycosyl hydrolase 2 family.</text>
</comment>